<name>A0A3S1BA81_ELYCH</name>
<dbReference type="AlphaFoldDB" id="A0A3S1BA81"/>
<dbReference type="CDD" id="cd20399">
    <property type="entry name" value="Tudor_SPF30"/>
    <property type="match status" value="1"/>
</dbReference>
<dbReference type="STRING" id="188477.A0A3S1BA81"/>
<evidence type="ECO:0000313" key="14">
    <source>
        <dbReference type="Proteomes" id="UP000271974"/>
    </source>
</evidence>
<dbReference type="GO" id="GO:0003723">
    <property type="term" value="F:RNA binding"/>
    <property type="evidence" value="ECO:0007669"/>
    <property type="project" value="InterPro"/>
</dbReference>
<evidence type="ECO:0000256" key="5">
    <source>
        <dbReference type="ARBA" id="ARBA00022728"/>
    </source>
</evidence>
<dbReference type="GO" id="GO:0005737">
    <property type="term" value="C:cytoplasm"/>
    <property type="evidence" value="ECO:0007669"/>
    <property type="project" value="InterPro"/>
</dbReference>
<comment type="similarity">
    <text evidence="3">Belongs to the SMN family.</text>
</comment>
<feature type="region of interest" description="Disordered" evidence="11">
    <location>
        <begin position="148"/>
        <end position="167"/>
    </location>
</feature>
<evidence type="ECO:0000256" key="6">
    <source>
        <dbReference type="ARBA" id="ARBA00023187"/>
    </source>
</evidence>
<proteinExistence type="inferred from homology"/>
<comment type="function">
    <text evidence="8">Involved in spliceosome assembly.</text>
</comment>
<protein>
    <recommendedName>
        <fullName evidence="9">Survival of motor neuron-related-splicing factor 30</fullName>
    </recommendedName>
    <alternativeName>
        <fullName evidence="10">Survival motor neuron domain-containing protein 1</fullName>
    </alternativeName>
</protein>
<dbReference type="GO" id="GO:0006397">
    <property type="term" value="P:mRNA processing"/>
    <property type="evidence" value="ECO:0007669"/>
    <property type="project" value="UniProtKB-KW"/>
</dbReference>
<dbReference type="SMART" id="SM00333">
    <property type="entry name" value="TUDOR"/>
    <property type="match status" value="1"/>
</dbReference>
<dbReference type="SUPFAM" id="SSF63748">
    <property type="entry name" value="Tudor/PWWP/MBT"/>
    <property type="match status" value="1"/>
</dbReference>
<evidence type="ECO:0000256" key="2">
    <source>
        <dbReference type="ARBA" id="ARBA00004408"/>
    </source>
</evidence>
<feature type="compositionally biased region" description="Gly residues" evidence="11">
    <location>
        <begin position="226"/>
        <end position="235"/>
    </location>
</feature>
<dbReference type="GO" id="GO:0071011">
    <property type="term" value="C:precatalytic spliceosome"/>
    <property type="evidence" value="ECO:0007669"/>
    <property type="project" value="TreeGrafter"/>
</dbReference>
<feature type="domain" description="Tudor" evidence="12">
    <location>
        <begin position="86"/>
        <end position="145"/>
    </location>
</feature>
<evidence type="ECO:0000256" key="4">
    <source>
        <dbReference type="ARBA" id="ARBA00022664"/>
    </source>
</evidence>
<keyword evidence="14" id="KW-1185">Reference proteome</keyword>
<sequence>MSEDHKMYLLQLQQVEAALTTDPNNEELLKLQKDLQEVIQLTQELEGVTGGAPAPSSGQASSSAATENWSSVDKGEQGPDTVPSVAWKIGDKCMALWEEDGQHYEALVEELLEDGTCTVTFTGWNNSAICPMYQLKPLDQNLKRGMKAGDRGVDAKKSKKDLQAEQREYKRKKNLKKAQRMKQLEEEHEQDKNKWLDFNHKTFSKTSKGKVKKSIFATPESVTGKVGVGTCGSGGKPMTSYQHQEKWKK</sequence>
<dbReference type="EMBL" id="RQTK01000240">
    <property type="protein sequence ID" value="RUS83517.1"/>
    <property type="molecule type" value="Genomic_DNA"/>
</dbReference>
<dbReference type="PANTHER" id="PTHR13681:SF26">
    <property type="entry name" value="SURVIVAL OF MOTOR NEURON-RELATED-SPLICING FACTOR 30"/>
    <property type="match status" value="1"/>
</dbReference>
<organism evidence="13 14">
    <name type="scientific">Elysia chlorotica</name>
    <name type="common">Eastern emerald elysia</name>
    <name type="synonym">Sea slug</name>
    <dbReference type="NCBI Taxonomy" id="188477"/>
    <lineage>
        <taxon>Eukaryota</taxon>
        <taxon>Metazoa</taxon>
        <taxon>Spiralia</taxon>
        <taxon>Lophotrochozoa</taxon>
        <taxon>Mollusca</taxon>
        <taxon>Gastropoda</taxon>
        <taxon>Heterobranchia</taxon>
        <taxon>Euthyneura</taxon>
        <taxon>Panpulmonata</taxon>
        <taxon>Sacoglossa</taxon>
        <taxon>Placobranchoidea</taxon>
        <taxon>Plakobranchidae</taxon>
        <taxon>Elysia</taxon>
    </lineage>
</organism>
<accession>A0A3S1BA81</accession>
<dbReference type="GO" id="GO:0016607">
    <property type="term" value="C:nuclear speck"/>
    <property type="evidence" value="ECO:0007669"/>
    <property type="project" value="UniProtKB-SubCell"/>
</dbReference>
<dbReference type="GO" id="GO:0015030">
    <property type="term" value="C:Cajal body"/>
    <property type="evidence" value="ECO:0007669"/>
    <property type="project" value="UniProtKB-SubCell"/>
</dbReference>
<dbReference type="PANTHER" id="PTHR13681">
    <property type="entry name" value="SURVIVAL OF MOTOR NEURON-RELATED-SPLICING FACTOR 30-RELATED"/>
    <property type="match status" value="1"/>
</dbReference>
<evidence type="ECO:0000313" key="13">
    <source>
        <dbReference type="EMBL" id="RUS83517.1"/>
    </source>
</evidence>
<evidence type="ECO:0000256" key="3">
    <source>
        <dbReference type="ARBA" id="ARBA00005371"/>
    </source>
</evidence>
<evidence type="ECO:0000256" key="1">
    <source>
        <dbReference type="ARBA" id="ARBA00004324"/>
    </source>
</evidence>
<keyword evidence="7" id="KW-0539">Nucleus</keyword>
<evidence type="ECO:0000256" key="7">
    <source>
        <dbReference type="ARBA" id="ARBA00023242"/>
    </source>
</evidence>
<keyword evidence="5" id="KW-0747">Spliceosome</keyword>
<evidence type="ECO:0000256" key="9">
    <source>
        <dbReference type="ARBA" id="ARBA00041083"/>
    </source>
</evidence>
<dbReference type="GO" id="GO:0000381">
    <property type="term" value="P:regulation of alternative mRNA splicing, via spliceosome"/>
    <property type="evidence" value="ECO:0007669"/>
    <property type="project" value="TreeGrafter"/>
</dbReference>
<reference evidence="13 14" key="1">
    <citation type="submission" date="2019-01" db="EMBL/GenBank/DDBJ databases">
        <title>A draft genome assembly of the solar-powered sea slug Elysia chlorotica.</title>
        <authorList>
            <person name="Cai H."/>
            <person name="Li Q."/>
            <person name="Fang X."/>
            <person name="Li J."/>
            <person name="Curtis N.E."/>
            <person name="Altenburger A."/>
            <person name="Shibata T."/>
            <person name="Feng M."/>
            <person name="Maeda T."/>
            <person name="Schwartz J.A."/>
            <person name="Shigenobu S."/>
            <person name="Lundholm N."/>
            <person name="Nishiyama T."/>
            <person name="Yang H."/>
            <person name="Hasebe M."/>
            <person name="Li S."/>
            <person name="Pierce S.K."/>
            <person name="Wang J."/>
        </authorList>
    </citation>
    <scope>NUCLEOTIDE SEQUENCE [LARGE SCALE GENOMIC DNA]</scope>
    <source>
        <strain evidence="13">EC2010</strain>
        <tissue evidence="13">Whole organism of an adult</tissue>
    </source>
</reference>
<evidence type="ECO:0000256" key="11">
    <source>
        <dbReference type="SAM" id="MobiDB-lite"/>
    </source>
</evidence>
<keyword evidence="4" id="KW-0507">mRNA processing</keyword>
<dbReference type="Gene3D" id="2.30.30.140">
    <property type="match status" value="1"/>
</dbReference>
<feature type="compositionally biased region" description="Low complexity" evidence="11">
    <location>
        <begin position="51"/>
        <end position="65"/>
    </location>
</feature>
<dbReference type="Proteomes" id="UP000271974">
    <property type="component" value="Unassembled WGS sequence"/>
</dbReference>
<keyword evidence="6" id="KW-0508">mRNA splicing</keyword>
<feature type="region of interest" description="Disordered" evidence="11">
    <location>
        <begin position="226"/>
        <end position="249"/>
    </location>
</feature>
<feature type="region of interest" description="Disordered" evidence="11">
    <location>
        <begin position="46"/>
        <end position="82"/>
    </location>
</feature>
<dbReference type="Pfam" id="PF06003">
    <property type="entry name" value="SMN_Tudor"/>
    <property type="match status" value="1"/>
</dbReference>
<dbReference type="GO" id="GO:0008380">
    <property type="term" value="P:RNA splicing"/>
    <property type="evidence" value="ECO:0007669"/>
    <property type="project" value="UniProtKB-KW"/>
</dbReference>
<dbReference type="InterPro" id="IPR010304">
    <property type="entry name" value="SMN_Tudor"/>
</dbReference>
<evidence type="ECO:0000259" key="12">
    <source>
        <dbReference type="PROSITE" id="PS50304"/>
    </source>
</evidence>
<evidence type="ECO:0000256" key="8">
    <source>
        <dbReference type="ARBA" id="ARBA00037618"/>
    </source>
</evidence>
<evidence type="ECO:0000256" key="10">
    <source>
        <dbReference type="ARBA" id="ARBA00042567"/>
    </source>
</evidence>
<gene>
    <name evidence="13" type="ORF">EGW08_008696</name>
</gene>
<comment type="subcellular location">
    <subcellularLocation>
        <location evidence="1">Nucleus speckle</location>
    </subcellularLocation>
    <subcellularLocation>
        <location evidence="2">Nucleus</location>
        <location evidence="2">Cajal body</location>
    </subcellularLocation>
</comment>
<dbReference type="OrthoDB" id="79171at2759"/>
<comment type="caution">
    <text evidence="13">The sequence shown here is derived from an EMBL/GenBank/DDBJ whole genome shotgun (WGS) entry which is preliminary data.</text>
</comment>
<dbReference type="InterPro" id="IPR002999">
    <property type="entry name" value="Tudor"/>
</dbReference>
<dbReference type="PROSITE" id="PS50304">
    <property type="entry name" value="TUDOR"/>
    <property type="match status" value="1"/>
</dbReference>